<feature type="coiled-coil region" evidence="1">
    <location>
        <begin position="468"/>
        <end position="597"/>
    </location>
</feature>
<feature type="compositionally biased region" description="Low complexity" evidence="2">
    <location>
        <begin position="34"/>
        <end position="45"/>
    </location>
</feature>
<dbReference type="Proteomes" id="UP001302321">
    <property type="component" value="Unassembled WGS sequence"/>
</dbReference>
<dbReference type="EMBL" id="MU866379">
    <property type="protein sequence ID" value="KAK4172961.1"/>
    <property type="molecule type" value="Genomic_DNA"/>
</dbReference>
<keyword evidence="4" id="KW-1185">Reference proteome</keyword>
<reference evidence="3" key="1">
    <citation type="journal article" date="2023" name="Mol. Phylogenet. Evol.">
        <title>Genome-scale phylogeny and comparative genomics of the fungal order Sordariales.</title>
        <authorList>
            <person name="Hensen N."/>
            <person name="Bonometti L."/>
            <person name="Westerberg I."/>
            <person name="Brannstrom I.O."/>
            <person name="Guillou S."/>
            <person name="Cros-Aarteil S."/>
            <person name="Calhoun S."/>
            <person name="Haridas S."/>
            <person name="Kuo A."/>
            <person name="Mondo S."/>
            <person name="Pangilinan J."/>
            <person name="Riley R."/>
            <person name="LaButti K."/>
            <person name="Andreopoulos B."/>
            <person name="Lipzen A."/>
            <person name="Chen C."/>
            <person name="Yan M."/>
            <person name="Daum C."/>
            <person name="Ng V."/>
            <person name="Clum A."/>
            <person name="Steindorff A."/>
            <person name="Ohm R.A."/>
            <person name="Martin F."/>
            <person name="Silar P."/>
            <person name="Natvig D.O."/>
            <person name="Lalanne C."/>
            <person name="Gautier V."/>
            <person name="Ament-Velasquez S.L."/>
            <person name="Kruys A."/>
            <person name="Hutchinson M.I."/>
            <person name="Powell A.J."/>
            <person name="Barry K."/>
            <person name="Miller A.N."/>
            <person name="Grigoriev I.V."/>
            <person name="Debuchy R."/>
            <person name="Gladieux P."/>
            <person name="Hiltunen Thoren M."/>
            <person name="Johannesson H."/>
        </authorList>
    </citation>
    <scope>NUCLEOTIDE SEQUENCE</scope>
    <source>
        <strain evidence="3">CBS 892.96</strain>
    </source>
</reference>
<evidence type="ECO:0000256" key="1">
    <source>
        <dbReference type="SAM" id="Coils"/>
    </source>
</evidence>
<feature type="compositionally biased region" description="Acidic residues" evidence="2">
    <location>
        <begin position="263"/>
        <end position="272"/>
    </location>
</feature>
<feature type="region of interest" description="Disordered" evidence="2">
    <location>
        <begin position="215"/>
        <end position="345"/>
    </location>
</feature>
<sequence length="756" mass="83209">MADSDAPIALRRTSRRATSAKFEASSASTQEQLSSRAAPSKSSDSVVATTPRRKTTRKRVRFSDPGPILGDAAAEMEDGPALSSTGLTPMISRTRLLGTPKSHTRRRHSSAPVHSTTSASTESEEITFLPLRQVLDGRVKRRIRRNRLSEEMNAIFSERRANAQQTKAELNRLRQELEEKDEEIMRLQEETVMVDTERVWELERKVSRLKRQLNQISGATSSPSPSSPAASSGPPQHEWTSAARDPFSQDGYSMDLDMNLPENESETEEEMFGESTMAELSCSTPTRKTTTAHTSASFRSSFPTPPSTSPTRDLFNISNTNDPLTPCSTKTLPLPSTPKTTSTAVQASLPDPKLTHLQSQLSSLQQEITTFQTQLSSTLSLPESSTPSNILAHLSQTITSLSDKTHALSTLNTSLSTLGFSPDNTPNPDSLDIISTIASTLRSCRLELEYISPGEITLPLSGSGAQILQTMIAQLKGLANKNKECEDAIDEYHSISLSLRQQLSARVDVMDDLRGKLEKEHKEKKELESGVEKLKAAVGKYTRDMNQLEGLISNLEEQLESSHAEQQDKIAALERTVEDKTREAEGLTAEIEQLEQGHKIGLAELNRSHGEQLKGKDAKIWELRGEIERVRAELQETADSVVRLRVEIGRLGEVNANLAGENLAIAKKYEEERRRGERVVGELGRVLALARGVEGEPDDDGEVQRQKKRPGASLLSGGMARRVSGRGWKRRRYDSGLGFMDEEEYGEAAGGNASLS</sequence>
<evidence type="ECO:0000313" key="4">
    <source>
        <dbReference type="Proteomes" id="UP001302321"/>
    </source>
</evidence>
<proteinExistence type="predicted"/>
<protein>
    <submittedName>
        <fullName evidence="3">Uncharacterized protein</fullName>
    </submittedName>
</protein>
<evidence type="ECO:0000256" key="2">
    <source>
        <dbReference type="SAM" id="MobiDB-lite"/>
    </source>
</evidence>
<reference evidence="3" key="2">
    <citation type="submission" date="2023-05" db="EMBL/GenBank/DDBJ databases">
        <authorList>
            <consortium name="Lawrence Berkeley National Laboratory"/>
            <person name="Steindorff A."/>
            <person name="Hensen N."/>
            <person name="Bonometti L."/>
            <person name="Westerberg I."/>
            <person name="Brannstrom I.O."/>
            <person name="Guillou S."/>
            <person name="Cros-Aarteil S."/>
            <person name="Calhoun S."/>
            <person name="Haridas S."/>
            <person name="Kuo A."/>
            <person name="Mondo S."/>
            <person name="Pangilinan J."/>
            <person name="Riley R."/>
            <person name="Labutti K."/>
            <person name="Andreopoulos B."/>
            <person name="Lipzen A."/>
            <person name="Chen C."/>
            <person name="Yanf M."/>
            <person name="Daum C."/>
            <person name="Ng V."/>
            <person name="Clum A."/>
            <person name="Ohm R."/>
            <person name="Martin F."/>
            <person name="Silar P."/>
            <person name="Natvig D."/>
            <person name="Lalanne C."/>
            <person name="Gautier V."/>
            <person name="Ament-Velasquez S.L."/>
            <person name="Kruys A."/>
            <person name="Hutchinson M.I."/>
            <person name="Powell A.J."/>
            <person name="Barry K."/>
            <person name="Miller A.N."/>
            <person name="Grigoriev I.V."/>
            <person name="Debuchy R."/>
            <person name="Gladieux P."/>
            <person name="Thoren M.H."/>
            <person name="Johannesson H."/>
        </authorList>
    </citation>
    <scope>NUCLEOTIDE SEQUENCE</scope>
    <source>
        <strain evidence="3">CBS 892.96</strain>
    </source>
</reference>
<accession>A0AAN6W0P8</accession>
<name>A0AAN6W0P8_9PEZI</name>
<organism evidence="3 4">
    <name type="scientific">Triangularia setosa</name>
    <dbReference type="NCBI Taxonomy" id="2587417"/>
    <lineage>
        <taxon>Eukaryota</taxon>
        <taxon>Fungi</taxon>
        <taxon>Dikarya</taxon>
        <taxon>Ascomycota</taxon>
        <taxon>Pezizomycotina</taxon>
        <taxon>Sordariomycetes</taxon>
        <taxon>Sordariomycetidae</taxon>
        <taxon>Sordariales</taxon>
        <taxon>Podosporaceae</taxon>
        <taxon>Triangularia</taxon>
    </lineage>
</organism>
<feature type="compositionally biased region" description="Basic residues" evidence="2">
    <location>
        <begin position="51"/>
        <end position="60"/>
    </location>
</feature>
<keyword evidence="1" id="KW-0175">Coiled coil</keyword>
<dbReference type="PANTHER" id="PTHR45615">
    <property type="entry name" value="MYOSIN HEAVY CHAIN, NON-MUSCLE"/>
    <property type="match status" value="1"/>
</dbReference>
<evidence type="ECO:0000313" key="3">
    <source>
        <dbReference type="EMBL" id="KAK4172961.1"/>
    </source>
</evidence>
<feature type="compositionally biased region" description="Low complexity" evidence="2">
    <location>
        <begin position="217"/>
        <end position="235"/>
    </location>
</feature>
<dbReference type="AlphaFoldDB" id="A0AAN6W0P8"/>
<feature type="region of interest" description="Disordered" evidence="2">
    <location>
        <begin position="694"/>
        <end position="720"/>
    </location>
</feature>
<feature type="region of interest" description="Disordered" evidence="2">
    <location>
        <begin position="1"/>
        <end position="121"/>
    </location>
</feature>
<dbReference type="PANTHER" id="PTHR45615:SF80">
    <property type="entry name" value="GRIP DOMAIN-CONTAINING PROTEIN"/>
    <property type="match status" value="1"/>
</dbReference>
<comment type="caution">
    <text evidence="3">The sequence shown here is derived from an EMBL/GenBank/DDBJ whole genome shotgun (WGS) entry which is preliminary data.</text>
</comment>
<feature type="compositionally biased region" description="Polar residues" evidence="2">
    <location>
        <begin position="281"/>
        <end position="293"/>
    </location>
</feature>
<gene>
    <name evidence="3" type="ORF">QBC36DRAFT_381369</name>
</gene>
<feature type="compositionally biased region" description="Low complexity" evidence="2">
    <location>
        <begin position="323"/>
        <end position="343"/>
    </location>
</feature>